<dbReference type="AlphaFoldDB" id="A0A0G1E888"/>
<dbReference type="PATRIC" id="fig|1618425.3.peg.302"/>
<dbReference type="SUPFAM" id="SSF46600">
    <property type="entry name" value="C-terminal UvrC-binding domain of UvrB"/>
    <property type="match status" value="1"/>
</dbReference>
<reference evidence="8 9" key="1">
    <citation type="journal article" date="2015" name="Nature">
        <title>rRNA introns, odd ribosomes, and small enigmatic genomes across a large radiation of phyla.</title>
        <authorList>
            <person name="Brown C.T."/>
            <person name="Hug L.A."/>
            <person name="Thomas B.C."/>
            <person name="Sharon I."/>
            <person name="Castelle C.J."/>
            <person name="Singh A."/>
            <person name="Wilkins M.J."/>
            <person name="Williams K.H."/>
            <person name="Banfield J.F."/>
        </authorList>
    </citation>
    <scope>NUCLEOTIDE SEQUENCE [LARGE SCALE GENOMIC DNA]</scope>
</reference>
<dbReference type="InterPro" id="IPR038476">
    <property type="entry name" value="UvrC_RNase_H_dom_sf"/>
</dbReference>
<dbReference type="Gene3D" id="3.30.420.340">
    <property type="entry name" value="UvrC, RNAse H endonuclease domain"/>
    <property type="match status" value="1"/>
</dbReference>
<dbReference type="InterPro" id="IPR000305">
    <property type="entry name" value="GIY-YIG_endonuc"/>
</dbReference>
<dbReference type="SMART" id="SM00465">
    <property type="entry name" value="GIYc"/>
    <property type="match status" value="1"/>
</dbReference>
<evidence type="ECO:0000256" key="1">
    <source>
        <dbReference type="ARBA" id="ARBA00022490"/>
    </source>
</evidence>
<dbReference type="GO" id="GO:0006289">
    <property type="term" value="P:nucleotide-excision repair"/>
    <property type="evidence" value="ECO:0007669"/>
    <property type="project" value="InterPro"/>
</dbReference>
<feature type="domain" description="UvrC family homology region profile" evidence="7">
    <location>
        <begin position="259"/>
        <end position="359"/>
    </location>
</feature>
<evidence type="ECO:0000256" key="3">
    <source>
        <dbReference type="ARBA" id="ARBA00022769"/>
    </source>
</evidence>
<dbReference type="GO" id="GO:0009381">
    <property type="term" value="F:excinuclease ABC activity"/>
    <property type="evidence" value="ECO:0007669"/>
    <property type="project" value="InterPro"/>
</dbReference>
<keyword evidence="5" id="KW-0234">DNA repair</keyword>
<accession>A0A0G1E888</accession>
<proteinExistence type="predicted"/>
<evidence type="ECO:0000313" key="8">
    <source>
        <dbReference type="EMBL" id="KKS70788.1"/>
    </source>
</evidence>
<keyword evidence="3" id="KW-0228">DNA excision</keyword>
<dbReference type="Pfam" id="PF01541">
    <property type="entry name" value="GIY-YIG"/>
    <property type="match status" value="1"/>
</dbReference>
<dbReference type="PANTHER" id="PTHR30562:SF1">
    <property type="entry name" value="UVRABC SYSTEM PROTEIN C"/>
    <property type="match status" value="1"/>
</dbReference>
<name>A0A0G1E888_9BACT</name>
<keyword evidence="2" id="KW-0227">DNA damage</keyword>
<evidence type="ECO:0000256" key="5">
    <source>
        <dbReference type="ARBA" id="ARBA00023204"/>
    </source>
</evidence>
<organism evidence="8 9">
    <name type="scientific">Candidatus Daviesbacteria bacterium GW2011_GWA2_42_7</name>
    <dbReference type="NCBI Taxonomy" id="1618425"/>
    <lineage>
        <taxon>Bacteria</taxon>
        <taxon>Candidatus Daviesiibacteriota</taxon>
    </lineage>
</organism>
<keyword evidence="4" id="KW-0267">Excision nuclease</keyword>
<evidence type="ECO:0000256" key="2">
    <source>
        <dbReference type="ARBA" id="ARBA00022763"/>
    </source>
</evidence>
<dbReference type="Pfam" id="PF08459">
    <property type="entry name" value="UvrC_RNaseH_dom"/>
    <property type="match status" value="1"/>
</dbReference>
<dbReference type="PANTHER" id="PTHR30562">
    <property type="entry name" value="UVRC/OXIDOREDUCTASE"/>
    <property type="match status" value="1"/>
</dbReference>
<evidence type="ECO:0000259" key="7">
    <source>
        <dbReference type="PROSITE" id="PS50165"/>
    </source>
</evidence>
<keyword evidence="1" id="KW-0963">Cytoplasm</keyword>
<dbReference type="PROSITE" id="PS50164">
    <property type="entry name" value="GIY_YIG"/>
    <property type="match status" value="1"/>
</dbReference>
<comment type="caution">
    <text evidence="8">The sequence shown here is derived from an EMBL/GenBank/DDBJ whole genome shotgun (WGS) entry which is preliminary data.</text>
</comment>
<dbReference type="InterPro" id="IPR047296">
    <property type="entry name" value="GIY-YIG_UvrC_Cho"/>
</dbReference>
<dbReference type="InterPro" id="IPR036876">
    <property type="entry name" value="UVR_dom_sf"/>
</dbReference>
<dbReference type="EMBL" id="LCEJ01000013">
    <property type="protein sequence ID" value="KKS70788.1"/>
    <property type="molecule type" value="Genomic_DNA"/>
</dbReference>
<dbReference type="Gene3D" id="3.40.1440.10">
    <property type="entry name" value="GIY-YIG endonuclease"/>
    <property type="match status" value="1"/>
</dbReference>
<evidence type="ECO:0000259" key="6">
    <source>
        <dbReference type="PROSITE" id="PS50164"/>
    </source>
</evidence>
<dbReference type="InterPro" id="IPR035901">
    <property type="entry name" value="GIY-YIG_endonuc_sf"/>
</dbReference>
<dbReference type="InterPro" id="IPR001162">
    <property type="entry name" value="UvrC_RNase_H_dom"/>
</dbReference>
<dbReference type="GO" id="GO:0009380">
    <property type="term" value="C:excinuclease repair complex"/>
    <property type="evidence" value="ECO:0007669"/>
    <property type="project" value="TreeGrafter"/>
</dbReference>
<evidence type="ECO:0000256" key="4">
    <source>
        <dbReference type="ARBA" id="ARBA00022881"/>
    </source>
</evidence>
<dbReference type="InterPro" id="IPR050066">
    <property type="entry name" value="UvrABC_protein_C"/>
</dbReference>
<dbReference type="CDD" id="cd10434">
    <property type="entry name" value="GIY-YIG_UvrC_Cho"/>
    <property type="match status" value="1"/>
</dbReference>
<feature type="domain" description="GIY-YIG" evidence="6">
    <location>
        <begin position="20"/>
        <end position="101"/>
    </location>
</feature>
<dbReference type="PROSITE" id="PS50165">
    <property type="entry name" value="UVRC"/>
    <property type="match status" value="1"/>
</dbReference>
<dbReference type="SUPFAM" id="SSF82771">
    <property type="entry name" value="GIY-YIG endonuclease"/>
    <property type="match status" value="1"/>
</dbReference>
<dbReference type="Proteomes" id="UP000034785">
    <property type="component" value="Unassembled WGS sequence"/>
</dbReference>
<gene>
    <name evidence="8" type="ORF">UV41_C0013G0008</name>
</gene>
<sequence>MSYNFFAMFPAGIDRKQIPHKSGVYIYKDITGKIIYVGKAIDLYHRVASYFTKSHIGGATSKTAALVEKIVSVETIIVESELEALILEANLIKKYLPLFNIRLTDDKDYLYIKVTNEEYPRILTARKNELGGAKDYFGPFPSSRTVRETLKKLRRIFPWCSNPYGKRPCFYYHLNQCPGPCAGKVDSKEYNKIINLFRKFMDGKKAELVDSITKKMQEYAGRQQFERAQAAKEILVGLEYLTQPNRAHIYLENPNFLDDQNRLAVAQLKEDLHLNVLPERIECYDISNIQGQQAGGSLVVLTAGDIDRKWYRKFKIRMENKPNDVGMMTEMLQRRLKHNEWPKPDLILVDGGKGQVNAVVGEVAKKGWEVPVFGLAKRMEWLYSSEGKVVKLPRVSLSLRLLQKIRDEAHRFAISYHRKLRNISFGI</sequence>
<protein>
    <submittedName>
        <fullName evidence="8">Excinuclease ABC subunit C</fullName>
    </submittedName>
</protein>
<dbReference type="FunFam" id="3.40.1440.10:FF:000001">
    <property type="entry name" value="UvrABC system protein C"/>
    <property type="match status" value="1"/>
</dbReference>
<evidence type="ECO:0000313" key="9">
    <source>
        <dbReference type="Proteomes" id="UP000034785"/>
    </source>
</evidence>